<proteinExistence type="inferred from homology"/>
<reference evidence="3" key="1">
    <citation type="submission" date="2019-03" db="EMBL/GenBank/DDBJ databases">
        <title>Lake Tanganyika Metagenome-Assembled Genomes (MAGs).</title>
        <authorList>
            <person name="Tran P."/>
        </authorList>
    </citation>
    <scope>NUCLEOTIDE SEQUENCE</scope>
    <source>
        <strain evidence="3">K_DeepCast_65m_m2_066</strain>
    </source>
</reference>
<dbReference type="Gene3D" id="3.40.50.720">
    <property type="entry name" value="NAD(P)-binding Rossmann-like Domain"/>
    <property type="match status" value="1"/>
</dbReference>
<comment type="similarity">
    <text evidence="1">Belongs to the NAD(P)-dependent epimerase/dehydratase family.</text>
</comment>
<name>A0A937VZU8_UNCTE</name>
<accession>A0A937VZU8</accession>
<dbReference type="Proteomes" id="UP000712673">
    <property type="component" value="Unassembled WGS sequence"/>
</dbReference>
<comment type="caution">
    <text evidence="3">The sequence shown here is derived from an EMBL/GenBank/DDBJ whole genome shotgun (WGS) entry which is preliminary data.</text>
</comment>
<dbReference type="SUPFAM" id="SSF51735">
    <property type="entry name" value="NAD(P)-binding Rossmann-fold domains"/>
    <property type="match status" value="1"/>
</dbReference>
<evidence type="ECO:0000259" key="2">
    <source>
        <dbReference type="Pfam" id="PF01370"/>
    </source>
</evidence>
<protein>
    <submittedName>
        <fullName evidence="3">NAD(P)-dependent oxidoreductase</fullName>
    </submittedName>
</protein>
<dbReference type="Pfam" id="PF01370">
    <property type="entry name" value="Epimerase"/>
    <property type="match status" value="1"/>
</dbReference>
<sequence>MPTVDRGWRHAYTRQRFVIMERIHQADTQFGEGTRMAILVLGGTGFIGPRAIRRLVARGEQVVCMDINPGAVSFAEFGKNVKVVRGDVTQFEDVMRITVETQPSRILNLAYLLGSGEDQPHFAMKLNILGMDNCFEAARLCGVKRVVYASSIAVSGLQKHFGDQPINEDAPTYGTSQYAMHKIFNEFQAAQYNKHHGMLITGIRPANVTGPDKIRGSVDHVQLITEPARGKPVHFPWKAMMRLPIHVEDMAEVFVRVLLADAPRYQVYNSGGTPISLGALADIVRTFLPDAQITFANEGGVEESGNYLADNSRLCQEFEVEYPPFRSRVLEIINAIRQEEGLPLVQGH</sequence>
<gene>
    <name evidence="3" type="ORF">FJZ47_10600</name>
</gene>
<evidence type="ECO:0000313" key="3">
    <source>
        <dbReference type="EMBL" id="MBM3224239.1"/>
    </source>
</evidence>
<evidence type="ECO:0000256" key="1">
    <source>
        <dbReference type="ARBA" id="ARBA00007637"/>
    </source>
</evidence>
<dbReference type="InterPro" id="IPR001509">
    <property type="entry name" value="Epimerase_deHydtase"/>
</dbReference>
<feature type="domain" description="NAD-dependent epimerase/dehydratase" evidence="2">
    <location>
        <begin position="38"/>
        <end position="269"/>
    </location>
</feature>
<dbReference type="CDD" id="cd08946">
    <property type="entry name" value="SDR_e"/>
    <property type="match status" value="1"/>
</dbReference>
<dbReference type="EMBL" id="VGLS01000282">
    <property type="protein sequence ID" value="MBM3224239.1"/>
    <property type="molecule type" value="Genomic_DNA"/>
</dbReference>
<dbReference type="InterPro" id="IPR036291">
    <property type="entry name" value="NAD(P)-bd_dom_sf"/>
</dbReference>
<organism evidence="3 4">
    <name type="scientific">Tectimicrobiota bacterium</name>
    <dbReference type="NCBI Taxonomy" id="2528274"/>
    <lineage>
        <taxon>Bacteria</taxon>
        <taxon>Pseudomonadati</taxon>
        <taxon>Nitrospinota/Tectimicrobiota group</taxon>
        <taxon>Candidatus Tectimicrobiota</taxon>
    </lineage>
</organism>
<dbReference type="PANTHER" id="PTHR43000">
    <property type="entry name" value="DTDP-D-GLUCOSE 4,6-DEHYDRATASE-RELATED"/>
    <property type="match status" value="1"/>
</dbReference>
<evidence type="ECO:0000313" key="4">
    <source>
        <dbReference type="Proteomes" id="UP000712673"/>
    </source>
</evidence>
<dbReference type="AlphaFoldDB" id="A0A937VZU8"/>